<organism evidence="1 2">
    <name type="scientific">Mesorhizobium delmotii</name>
    <dbReference type="NCBI Taxonomy" id="1631247"/>
    <lineage>
        <taxon>Bacteria</taxon>
        <taxon>Pseudomonadati</taxon>
        <taxon>Pseudomonadota</taxon>
        <taxon>Alphaproteobacteria</taxon>
        <taxon>Hyphomicrobiales</taxon>
        <taxon>Phyllobacteriaceae</taxon>
        <taxon>Mesorhizobium</taxon>
    </lineage>
</organism>
<evidence type="ECO:0000313" key="1">
    <source>
        <dbReference type="EMBL" id="SJM31501.1"/>
    </source>
</evidence>
<dbReference type="AlphaFoldDB" id="A0A2P9AK27"/>
<dbReference type="Proteomes" id="UP000245698">
    <property type="component" value="Unassembled WGS sequence"/>
</dbReference>
<accession>A0A2P9AK27</accession>
<protein>
    <submittedName>
        <fullName evidence="1">Uncharacterized protein</fullName>
    </submittedName>
</protein>
<dbReference type="EMBL" id="FUIG01000026">
    <property type="protein sequence ID" value="SJM31501.1"/>
    <property type="molecule type" value="Genomic_DNA"/>
</dbReference>
<reference evidence="2" key="1">
    <citation type="submission" date="2016-12" db="EMBL/GenBank/DDBJ databases">
        <authorList>
            <person name="Brunel B."/>
        </authorList>
    </citation>
    <scope>NUCLEOTIDE SEQUENCE [LARGE SCALE GENOMIC DNA]</scope>
</reference>
<evidence type="ECO:0000313" key="2">
    <source>
        <dbReference type="Proteomes" id="UP000245698"/>
    </source>
</evidence>
<keyword evidence="2" id="KW-1185">Reference proteome</keyword>
<sequence>MAVLGFGGRLREAGGLGEDMLTSGALRLSLPSSKATHWKDRRR</sequence>
<gene>
    <name evidence="1" type="ORF">BQ8482_20116</name>
</gene>
<name>A0A2P9AK27_9HYPH</name>
<proteinExistence type="predicted"/>